<dbReference type="RefSeq" id="XP_014490266.1">
    <property type="nucleotide sequence ID" value="XM_014634780.2"/>
</dbReference>
<sequence length="211" mass="22282">MAPLIAAQLAVFALFVTAVSTATTGYHNHTVGGAAGWSFNSTTNTTATNYTSWASNQTFDLGDYLIFNTNSNQTVVQTYNKTTYLNCTADDTDNGTFVYDSGSSSFGESLTIAVPLTIVGQNYFFSDSSDGVQCQHGLAFEIDVQNGAGLPPNLNQPPPPPYQEPPGPDAAQSPPITVAQSPTGGAFGGRVDMRFTVYVLGAAVLLLLQFQ</sequence>
<evidence type="ECO:0000259" key="3">
    <source>
        <dbReference type="PROSITE" id="PS51485"/>
    </source>
</evidence>
<dbReference type="GO" id="GO:0009055">
    <property type="term" value="F:electron transfer activity"/>
    <property type="evidence" value="ECO:0007669"/>
    <property type="project" value="InterPro"/>
</dbReference>
<dbReference type="FunFam" id="2.60.40.420:FF:000048">
    <property type="entry name" value="Early nodulin-like protein 18"/>
    <property type="match status" value="1"/>
</dbReference>
<dbReference type="AlphaFoldDB" id="A0A1S3T921"/>
<evidence type="ECO:0000256" key="1">
    <source>
        <dbReference type="SAM" id="MobiDB-lite"/>
    </source>
</evidence>
<proteinExistence type="predicted"/>
<feature type="domain" description="Phytocyanin" evidence="3">
    <location>
        <begin position="27"/>
        <end position="146"/>
    </location>
</feature>
<dbReference type="InterPro" id="IPR003245">
    <property type="entry name" value="Phytocyanin_dom"/>
</dbReference>
<protein>
    <submittedName>
        <fullName evidence="5">Cucumber peeling cupredoxin</fullName>
    </submittedName>
</protein>
<dbReference type="GO" id="GO:0005886">
    <property type="term" value="C:plasma membrane"/>
    <property type="evidence" value="ECO:0007669"/>
    <property type="project" value="TreeGrafter"/>
</dbReference>
<dbReference type="STRING" id="3916.A0A1S3T921"/>
<dbReference type="SUPFAM" id="SSF49503">
    <property type="entry name" value="Cupredoxins"/>
    <property type="match status" value="1"/>
</dbReference>
<dbReference type="PROSITE" id="PS51485">
    <property type="entry name" value="PHYTOCYANIN"/>
    <property type="match status" value="1"/>
</dbReference>
<gene>
    <name evidence="5" type="primary">LOC106752997</name>
</gene>
<dbReference type="InterPro" id="IPR008972">
    <property type="entry name" value="Cupredoxin"/>
</dbReference>
<accession>A0A1S3T921</accession>
<organism evidence="4 5">
    <name type="scientific">Vigna radiata var. radiata</name>
    <name type="common">Mung bean</name>
    <name type="synonym">Phaseolus aureus</name>
    <dbReference type="NCBI Taxonomy" id="3916"/>
    <lineage>
        <taxon>Eukaryota</taxon>
        <taxon>Viridiplantae</taxon>
        <taxon>Streptophyta</taxon>
        <taxon>Embryophyta</taxon>
        <taxon>Tracheophyta</taxon>
        <taxon>Spermatophyta</taxon>
        <taxon>Magnoliopsida</taxon>
        <taxon>eudicotyledons</taxon>
        <taxon>Gunneridae</taxon>
        <taxon>Pentapetalae</taxon>
        <taxon>rosids</taxon>
        <taxon>fabids</taxon>
        <taxon>Fabales</taxon>
        <taxon>Fabaceae</taxon>
        <taxon>Papilionoideae</taxon>
        <taxon>50 kb inversion clade</taxon>
        <taxon>NPAAA clade</taxon>
        <taxon>indigoferoid/millettioid clade</taxon>
        <taxon>Phaseoleae</taxon>
        <taxon>Vigna</taxon>
    </lineage>
</organism>
<reference evidence="5" key="1">
    <citation type="submission" date="2025-08" db="UniProtKB">
        <authorList>
            <consortium name="RefSeq"/>
        </authorList>
    </citation>
    <scope>IDENTIFICATION</scope>
    <source>
        <tissue evidence="5">Leaf</tissue>
    </source>
</reference>
<evidence type="ECO:0000256" key="2">
    <source>
        <dbReference type="SAM" id="SignalP"/>
    </source>
</evidence>
<evidence type="ECO:0000313" key="4">
    <source>
        <dbReference type="Proteomes" id="UP000087766"/>
    </source>
</evidence>
<dbReference type="KEGG" id="vra:106752997"/>
<dbReference type="SMR" id="A0A1S3T921"/>
<keyword evidence="4" id="KW-1185">Reference proteome</keyword>
<dbReference type="Gene3D" id="2.60.40.420">
    <property type="entry name" value="Cupredoxins - blue copper proteins"/>
    <property type="match status" value="1"/>
</dbReference>
<name>A0A1S3T921_VIGRR</name>
<feature type="chain" id="PRO_5010284646" evidence="2">
    <location>
        <begin position="22"/>
        <end position="211"/>
    </location>
</feature>
<feature type="compositionally biased region" description="Polar residues" evidence="1">
    <location>
        <begin position="174"/>
        <end position="183"/>
    </location>
</feature>
<dbReference type="PANTHER" id="PTHR33021:SF213">
    <property type="entry name" value="OS12G0454600 PROTEIN"/>
    <property type="match status" value="1"/>
</dbReference>
<feature type="region of interest" description="Disordered" evidence="1">
    <location>
        <begin position="147"/>
        <end position="183"/>
    </location>
</feature>
<dbReference type="PANTHER" id="PTHR33021">
    <property type="entry name" value="BLUE COPPER PROTEIN"/>
    <property type="match status" value="1"/>
</dbReference>
<dbReference type="GeneID" id="106752997"/>
<dbReference type="InterPro" id="IPR039391">
    <property type="entry name" value="Phytocyanin-like"/>
</dbReference>
<dbReference type="OrthoDB" id="688954at2759"/>
<feature type="compositionally biased region" description="Pro residues" evidence="1">
    <location>
        <begin position="154"/>
        <end position="168"/>
    </location>
</feature>
<dbReference type="Proteomes" id="UP000087766">
    <property type="component" value="Unplaced"/>
</dbReference>
<dbReference type="Pfam" id="PF02298">
    <property type="entry name" value="Cu_bind_like"/>
    <property type="match status" value="1"/>
</dbReference>
<dbReference type="Gramene" id="Vradi0122s00030.1">
    <property type="protein sequence ID" value="Vradi0122s00030.1"/>
    <property type="gene ID" value="Vradi0122s00030"/>
</dbReference>
<keyword evidence="2" id="KW-0732">Signal</keyword>
<feature type="signal peptide" evidence="2">
    <location>
        <begin position="1"/>
        <end position="21"/>
    </location>
</feature>
<evidence type="ECO:0000313" key="5">
    <source>
        <dbReference type="RefSeq" id="XP_014490266.1"/>
    </source>
</evidence>